<organism evidence="1 2">
    <name type="scientific">Smittium culicis</name>
    <dbReference type="NCBI Taxonomy" id="133412"/>
    <lineage>
        <taxon>Eukaryota</taxon>
        <taxon>Fungi</taxon>
        <taxon>Fungi incertae sedis</taxon>
        <taxon>Zoopagomycota</taxon>
        <taxon>Kickxellomycotina</taxon>
        <taxon>Harpellomycetes</taxon>
        <taxon>Harpellales</taxon>
        <taxon>Legeriomycetaceae</taxon>
        <taxon>Smittium</taxon>
    </lineage>
</organism>
<evidence type="ECO:0000313" key="2">
    <source>
        <dbReference type="Proteomes" id="UP000187283"/>
    </source>
</evidence>
<comment type="caution">
    <text evidence="1">The sequence shown here is derived from an EMBL/GenBank/DDBJ whole genome shotgun (WGS) entry which is preliminary data.</text>
</comment>
<keyword evidence="2" id="KW-1185">Reference proteome</keyword>
<evidence type="ECO:0000313" key="1">
    <source>
        <dbReference type="EMBL" id="OMJ13878.1"/>
    </source>
</evidence>
<name>A0A1R1XGY5_9FUNG</name>
<proteinExistence type="predicted"/>
<dbReference type="AlphaFoldDB" id="A0A1R1XGY5"/>
<protein>
    <submittedName>
        <fullName evidence="1">Uncharacterized protein</fullName>
    </submittedName>
</protein>
<reference evidence="1 2" key="1">
    <citation type="submission" date="2017-01" db="EMBL/GenBank/DDBJ databases">
        <authorList>
            <person name="Mah S.A."/>
            <person name="Swanson W.J."/>
            <person name="Moy G.W."/>
            <person name="Vacquier V.D."/>
        </authorList>
    </citation>
    <scope>NUCLEOTIDE SEQUENCE [LARGE SCALE GENOMIC DNA]</scope>
    <source>
        <strain evidence="1 2">GSMNP</strain>
    </source>
</reference>
<dbReference type="Proteomes" id="UP000187283">
    <property type="component" value="Unassembled WGS sequence"/>
</dbReference>
<dbReference type="OrthoDB" id="3269595at2759"/>
<gene>
    <name evidence="1" type="ORF">AYI70_g8242</name>
</gene>
<sequence>MGTHSGEKFGMSKARCNPIQMEMDKAIRIVANFGKSAAMELIRNGLFIALVLIASAHPGGSNNFAFKIQTIRL</sequence>
<accession>A0A1R1XGY5</accession>
<dbReference type="EMBL" id="LSSN01003290">
    <property type="protein sequence ID" value="OMJ13878.1"/>
    <property type="molecule type" value="Genomic_DNA"/>
</dbReference>